<dbReference type="CDD" id="cd05239">
    <property type="entry name" value="GDP_FS_SDR_e"/>
    <property type="match status" value="1"/>
</dbReference>
<dbReference type="RefSeq" id="WP_032527147.1">
    <property type="nucleotide sequence ID" value="NZ_CP138951.1"/>
</dbReference>
<dbReference type="InterPro" id="IPR001509">
    <property type="entry name" value="Epimerase_deHydtase"/>
</dbReference>
<comment type="function">
    <text evidence="9">Catalyzes the two-step NADP-dependent conversion of GDP-4-dehydro-6-deoxy-D-mannose to GDP-fucose, involving an epimerase and a reductase reaction.</text>
</comment>
<feature type="binding site" evidence="9">
    <location>
        <begin position="167"/>
        <end position="170"/>
    </location>
    <ligand>
        <name>NADP(+)</name>
        <dbReference type="ChEBI" id="CHEBI:58349"/>
    </ligand>
</feature>
<comment type="caution">
    <text evidence="11">The sequence shown here is derived from an EMBL/GenBank/DDBJ whole genome shotgun (WGS) entry which is preliminary data.</text>
</comment>
<comment type="caution">
    <text evidence="9">Lacks conserved residue(s) required for the propagation of feature annotation.</text>
</comment>
<evidence type="ECO:0000256" key="7">
    <source>
        <dbReference type="ARBA" id="ARBA00023268"/>
    </source>
</evidence>
<feature type="active site" description="Proton donor/acceptor" evidence="9">
    <location>
        <position position="140"/>
    </location>
</feature>
<feature type="site" description="Important for catalytic activity" evidence="9">
    <location>
        <position position="113"/>
    </location>
</feature>
<feature type="site" description="Important for catalytic activity" evidence="9">
    <location>
        <position position="111"/>
    </location>
</feature>
<evidence type="ECO:0000256" key="6">
    <source>
        <dbReference type="ARBA" id="ARBA00023235"/>
    </source>
</evidence>
<dbReference type="Gene3D" id="3.40.50.720">
    <property type="entry name" value="NAD(P)-binding Rossmann-like Domain"/>
    <property type="match status" value="1"/>
</dbReference>
<dbReference type="EMBL" id="JNAM01000011">
    <property type="protein sequence ID" value="KGF96895.1"/>
    <property type="molecule type" value="Genomic_DNA"/>
</dbReference>
<dbReference type="AlphaFoldDB" id="A0A0A2A5L2"/>
<name>A0A0A2A5L2_PROMR</name>
<evidence type="ECO:0000313" key="11">
    <source>
        <dbReference type="EMBL" id="KGF96895.1"/>
    </source>
</evidence>
<comment type="catalytic activity">
    <reaction evidence="8 9">
        <text>GDP-beta-L-fucose + NADP(+) = GDP-4-dehydro-alpha-D-rhamnose + NADPH + H(+)</text>
        <dbReference type="Rhea" id="RHEA:18885"/>
        <dbReference type="ChEBI" id="CHEBI:15378"/>
        <dbReference type="ChEBI" id="CHEBI:57273"/>
        <dbReference type="ChEBI" id="CHEBI:57783"/>
        <dbReference type="ChEBI" id="CHEBI:57964"/>
        <dbReference type="ChEBI" id="CHEBI:58349"/>
        <dbReference type="EC" id="1.1.1.271"/>
    </reaction>
</comment>
<organism evidence="11 12">
    <name type="scientific">Prochlorococcus marinus str. MIT 9302</name>
    <dbReference type="NCBI Taxonomy" id="74545"/>
    <lineage>
        <taxon>Bacteria</taxon>
        <taxon>Bacillati</taxon>
        <taxon>Cyanobacteriota</taxon>
        <taxon>Cyanophyceae</taxon>
        <taxon>Synechococcales</taxon>
        <taxon>Prochlorococcaceae</taxon>
        <taxon>Prochlorococcus</taxon>
    </lineage>
</organism>
<evidence type="ECO:0000256" key="9">
    <source>
        <dbReference type="HAMAP-Rule" id="MF_00956"/>
    </source>
</evidence>
<evidence type="ECO:0000256" key="4">
    <source>
        <dbReference type="ARBA" id="ARBA00022857"/>
    </source>
</evidence>
<feature type="binding site" evidence="9">
    <location>
        <position position="213"/>
    </location>
    <ligand>
        <name>substrate</name>
    </ligand>
</feature>
<feature type="binding site" evidence="9">
    <location>
        <position position="144"/>
    </location>
    <ligand>
        <name>NADP(+)</name>
        <dbReference type="ChEBI" id="CHEBI:58349"/>
    </ligand>
</feature>
<dbReference type="PANTHER" id="PTHR43238:SF1">
    <property type="entry name" value="GDP-L-FUCOSE SYNTHASE"/>
    <property type="match status" value="1"/>
</dbReference>
<evidence type="ECO:0000259" key="10">
    <source>
        <dbReference type="Pfam" id="PF01370"/>
    </source>
</evidence>
<dbReference type="eggNOG" id="COG0451">
    <property type="taxonomic scope" value="Bacteria"/>
</dbReference>
<dbReference type="GO" id="GO:0042351">
    <property type="term" value="P:'de novo' GDP-L-fucose biosynthetic process"/>
    <property type="evidence" value="ECO:0007669"/>
    <property type="project" value="UniProtKB-UniRule"/>
</dbReference>
<dbReference type="EC" id="1.1.1.271" evidence="3 9"/>
<dbReference type="SUPFAM" id="SSF51735">
    <property type="entry name" value="NAD(P)-binding Rossmann-fold domains"/>
    <property type="match status" value="1"/>
</dbReference>
<evidence type="ECO:0000256" key="3">
    <source>
        <dbReference type="ARBA" id="ARBA00012371"/>
    </source>
</evidence>
<dbReference type="PANTHER" id="PTHR43238">
    <property type="entry name" value="GDP-L-FUCOSE SYNTHASE"/>
    <property type="match status" value="1"/>
</dbReference>
<comment type="pathway">
    <text evidence="1 9">Nucleotide-sugar biosynthesis; GDP-L-fucose biosynthesis via de novo pathway; GDP-L-fucose from GDP-alpha-D-mannose: step 2/2.</text>
</comment>
<feature type="domain" description="NAD-dependent epimerase/dehydratase" evidence="10">
    <location>
        <begin position="10"/>
        <end position="236"/>
    </location>
</feature>
<dbReference type="HAMAP" id="MF_00956">
    <property type="entry name" value="GDP_fucose_synth"/>
    <property type="match status" value="1"/>
</dbReference>
<dbReference type="GO" id="GO:0050577">
    <property type="term" value="F:GDP-L-fucose synthase activity"/>
    <property type="evidence" value="ECO:0007669"/>
    <property type="project" value="UniProtKB-UniRule"/>
</dbReference>
<dbReference type="GO" id="GO:0070401">
    <property type="term" value="F:NADP+ binding"/>
    <property type="evidence" value="ECO:0007669"/>
    <property type="project" value="UniProtKB-UniRule"/>
</dbReference>
<dbReference type="InterPro" id="IPR028614">
    <property type="entry name" value="GDP_fucose/colitose_synth"/>
</dbReference>
<keyword evidence="6 9" id="KW-0413">Isomerase</keyword>
<evidence type="ECO:0000256" key="5">
    <source>
        <dbReference type="ARBA" id="ARBA00023002"/>
    </source>
</evidence>
<dbReference type="FunFam" id="3.40.50.720:FF:000101">
    <property type="entry name" value="GDP-L-fucose synthase"/>
    <property type="match status" value="1"/>
</dbReference>
<feature type="binding site" evidence="9">
    <location>
        <position position="183"/>
    </location>
    <ligand>
        <name>NADP(+)</name>
        <dbReference type="ChEBI" id="CHEBI:58349"/>
    </ligand>
</feature>
<evidence type="ECO:0000256" key="8">
    <source>
        <dbReference type="ARBA" id="ARBA00051935"/>
    </source>
</evidence>
<sequence length="328" mass="37124">MQLINKKDTIFVAGHTGMVGKALVKELLKKGYNKLYLPTRKELNLLNHESVKEWFNKKKPKVVILAAAKVGGIEANYKYPADFILQNLKIQTNVIENSWENNVKRFLFFGSSCIYPKLSPQPIKEEYLLSGALEETNEPYAIAKIAGLKLCSALTRQHNFNAISLMPTNLYGPGDNYNLSTSHVLPAFINRFHNAKIRGEKKVKCWGSGNPQREFLHVDDLANASIFILENYSLNKNASPKNDMPELLNIGTGKDIKIKDLAYLIAKKIDYKGEIIWDSTRPDGTPRKLLDVSRLKNLGWESSISLEQGIDHTIKTFVNDFKMGKIRN</sequence>
<dbReference type="UniPathway" id="UPA00128">
    <property type="reaction ID" value="UER00191"/>
</dbReference>
<dbReference type="STRING" id="74545.EU96_1533"/>
<evidence type="ECO:0000313" key="12">
    <source>
        <dbReference type="Proteomes" id="UP000030445"/>
    </source>
</evidence>
<feature type="binding site" evidence="9">
    <location>
        <position position="191"/>
    </location>
    <ligand>
        <name>substrate</name>
    </ligand>
</feature>
<reference evidence="12" key="1">
    <citation type="journal article" date="2014" name="Sci. Data">
        <title>Genomes of diverse isolates of the marine cyanobacterium Prochlorococcus.</title>
        <authorList>
            <person name="Biller S."/>
            <person name="Berube P."/>
            <person name="Thompson J."/>
            <person name="Kelly L."/>
            <person name="Roggensack S."/>
            <person name="Awad L."/>
            <person name="Roache-Johnson K."/>
            <person name="Ding H."/>
            <person name="Giovannoni S.J."/>
            <person name="Moore L.R."/>
            <person name="Chisholm S.W."/>
        </authorList>
    </citation>
    <scope>NUCLEOTIDE SEQUENCE [LARGE SCALE GENOMIC DNA]</scope>
    <source>
        <strain evidence="12">MIT 9302</strain>
    </source>
</reference>
<dbReference type="Proteomes" id="UP000030445">
    <property type="component" value="Unassembled WGS sequence"/>
</dbReference>
<keyword evidence="5 9" id="KW-0560">Oxidoreductase</keyword>
<dbReference type="InterPro" id="IPR036291">
    <property type="entry name" value="NAD(P)-bd_dom_sf"/>
</dbReference>
<protein>
    <recommendedName>
        <fullName evidence="3 9">GDP-L-fucose synthase</fullName>
        <ecNumber evidence="3 9">1.1.1.271</ecNumber>
    </recommendedName>
    <alternativeName>
        <fullName evidence="9">GDP-4-keto-6-deoxy-D-mannose-3,5-epimerase-4-reductase</fullName>
    </alternativeName>
</protein>
<dbReference type="GO" id="GO:0016853">
    <property type="term" value="F:isomerase activity"/>
    <property type="evidence" value="ECO:0007669"/>
    <property type="project" value="UniProtKB-KW"/>
</dbReference>
<dbReference type="OrthoDB" id="9811425at2"/>
<feature type="binding site" evidence="9">
    <location>
        <begin position="14"/>
        <end position="20"/>
    </location>
    <ligand>
        <name>NADP(+)</name>
        <dbReference type="ChEBI" id="CHEBI:58349"/>
    </ligand>
</feature>
<comment type="similarity">
    <text evidence="2 9">Belongs to the NAD(P)-dependent epimerase/dehydratase family. Fucose synthase subfamily.</text>
</comment>
<accession>A0A0A2A5L2</accession>
<gene>
    <name evidence="9" type="primary">fcl</name>
    <name evidence="11" type="ORF">EU96_1533</name>
</gene>
<feature type="binding site" evidence="9">
    <location>
        <position position="283"/>
    </location>
    <ligand>
        <name>substrate</name>
    </ligand>
</feature>
<evidence type="ECO:0000256" key="2">
    <source>
        <dbReference type="ARBA" id="ARBA00005959"/>
    </source>
</evidence>
<dbReference type="Gene3D" id="3.90.25.10">
    <property type="entry name" value="UDP-galactose 4-epimerase, domain 1"/>
    <property type="match status" value="1"/>
</dbReference>
<dbReference type="Pfam" id="PF01370">
    <property type="entry name" value="Epimerase"/>
    <property type="match status" value="1"/>
</dbReference>
<evidence type="ECO:0000256" key="1">
    <source>
        <dbReference type="ARBA" id="ARBA00004883"/>
    </source>
</evidence>
<proteinExistence type="inferred from homology"/>
<feature type="binding site" evidence="9">
    <location>
        <position position="206"/>
    </location>
    <ligand>
        <name>substrate</name>
    </ligand>
</feature>
<keyword evidence="4 9" id="KW-0521">NADP</keyword>
<keyword evidence="7 9" id="KW-0511">Multifunctional enzyme</keyword>